<dbReference type="Proteomes" id="UP001460072">
    <property type="component" value="Unassembled WGS sequence"/>
</dbReference>
<keyword evidence="1" id="KW-1133">Transmembrane helix</keyword>
<proteinExistence type="predicted"/>
<reference evidence="2 3" key="1">
    <citation type="submission" date="2024-03" db="EMBL/GenBank/DDBJ databases">
        <title>Two novel species of the genus Flavobacterium exhibiting potentially degradation of complex polysaccharides.</title>
        <authorList>
            <person name="Lian X."/>
        </authorList>
    </citation>
    <scope>NUCLEOTIDE SEQUENCE [LARGE SCALE GENOMIC DNA]</scope>
    <source>
        <strain evidence="3">j3</strain>
    </source>
</reference>
<evidence type="ECO:0000313" key="2">
    <source>
        <dbReference type="EMBL" id="MEM0543410.1"/>
    </source>
</evidence>
<dbReference type="EMBL" id="JBCGDO010000017">
    <property type="protein sequence ID" value="MEM0543410.1"/>
    <property type="molecule type" value="Genomic_DNA"/>
</dbReference>
<sequence length="68" mass="8079">MFVFLMVYRVVIKEDYLDGASSLGIALIFDPFDQNRKWNNRPLWQRAWLIVHLLLLMVLFVVGISHKM</sequence>
<keyword evidence="3" id="KW-1185">Reference proteome</keyword>
<organism evidence="2 3">
    <name type="scientific">Flavobacterium aureirubrum</name>
    <dbReference type="NCBI Taxonomy" id="3133147"/>
    <lineage>
        <taxon>Bacteria</taxon>
        <taxon>Pseudomonadati</taxon>
        <taxon>Bacteroidota</taxon>
        <taxon>Flavobacteriia</taxon>
        <taxon>Flavobacteriales</taxon>
        <taxon>Flavobacteriaceae</taxon>
        <taxon>Flavobacterium</taxon>
    </lineage>
</organism>
<comment type="caution">
    <text evidence="2">The sequence shown here is derived from an EMBL/GenBank/DDBJ whole genome shotgun (WGS) entry which is preliminary data.</text>
</comment>
<keyword evidence="1" id="KW-0472">Membrane</keyword>
<feature type="transmembrane region" description="Helical" evidence="1">
    <location>
        <begin position="47"/>
        <end position="65"/>
    </location>
</feature>
<name>A0ABU9NA23_9FLAO</name>
<evidence type="ECO:0000313" key="3">
    <source>
        <dbReference type="Proteomes" id="UP001460072"/>
    </source>
</evidence>
<keyword evidence="1" id="KW-0812">Transmembrane</keyword>
<gene>
    <name evidence="2" type="ORF">WFZ85_12345</name>
</gene>
<evidence type="ECO:0000256" key="1">
    <source>
        <dbReference type="SAM" id="Phobius"/>
    </source>
</evidence>
<protein>
    <submittedName>
        <fullName evidence="2">Uncharacterized protein</fullName>
    </submittedName>
</protein>
<accession>A0ABU9NA23</accession>